<gene>
    <name evidence="3" type="ORF">GCM10022204_04860</name>
</gene>
<comment type="similarity">
    <text evidence="1">Belongs to the glycosyl hydrolase 13 family.</text>
</comment>
<dbReference type="Gene3D" id="3.20.20.80">
    <property type="entry name" value="Glycosidases"/>
    <property type="match status" value="1"/>
</dbReference>
<sequence>MALDDDSQWWRSAVVYQVYPRSFADANGDGTGDVPGIIDKLEYLADLGVDAVWVSPWYPSPLADGGYDVSDYRGILPEFGTLAEADTFVARAHELGLRVLIDLVPNHSSDEHQWFVDALAAAPGSAERDLYLFRDGLGDDGEQPPNNWPAMFGGGAWERTTDADGTPGQWYLHLFDIKQPDWNWDNPAVADEFDSILRFWFDRGVDGFRIDVANSMAKAAGLPDVDVDPATGELLTNTLTGSPYLNQPHVHDILRRWRTVADSYADSELGARVFVSEAWVTPASELAKYVRDDELHTTFNFDALMCEWSAESQRNVIDLTLRATGAVGAPPTWVLANHDTTRVVTRYGRSITGARFTPKGMDLDSFAGVGSVPDGVTDIELGRKRARAAVLLELALPGGAYVYQGDELGLEEVEDIPEELLQDPTWERSGHTVRGRDGCRVPLPWSGTEAPFGFGSADTPPWLPQPAGWAALTQEVQDADPTSHLNHYRAALAHRREHPALGDGTMAWDGDVPPGVLSFTREPGFRCVVNFGPDPYALPADAQVLIASGDAASGTLGVDEAVWLQV</sequence>
<dbReference type="SUPFAM" id="SSF51445">
    <property type="entry name" value="(Trans)glycosidases"/>
    <property type="match status" value="1"/>
</dbReference>
<comment type="caution">
    <text evidence="3">The sequence shown here is derived from an EMBL/GenBank/DDBJ whole genome shotgun (WGS) entry which is preliminary data.</text>
</comment>
<dbReference type="SMART" id="SM00642">
    <property type="entry name" value="Aamy"/>
    <property type="match status" value="1"/>
</dbReference>
<feature type="domain" description="Glycosyl hydrolase family 13 catalytic" evidence="2">
    <location>
        <begin position="17"/>
        <end position="440"/>
    </location>
</feature>
<protein>
    <submittedName>
        <fullName evidence="3">Glycoside hydrolase family 13 protein</fullName>
    </submittedName>
</protein>
<evidence type="ECO:0000256" key="1">
    <source>
        <dbReference type="ARBA" id="ARBA00008061"/>
    </source>
</evidence>
<evidence type="ECO:0000313" key="3">
    <source>
        <dbReference type="EMBL" id="GAA3692454.1"/>
    </source>
</evidence>
<dbReference type="PANTHER" id="PTHR10357">
    <property type="entry name" value="ALPHA-AMYLASE FAMILY MEMBER"/>
    <property type="match status" value="1"/>
</dbReference>
<dbReference type="Proteomes" id="UP001500051">
    <property type="component" value="Unassembled WGS sequence"/>
</dbReference>
<keyword evidence="4" id="KW-1185">Reference proteome</keyword>
<accession>A0ABP7CNZ7</accession>
<dbReference type="GO" id="GO:0016787">
    <property type="term" value="F:hydrolase activity"/>
    <property type="evidence" value="ECO:0007669"/>
    <property type="project" value="UniProtKB-KW"/>
</dbReference>
<dbReference type="InterPro" id="IPR017853">
    <property type="entry name" value="GH"/>
</dbReference>
<evidence type="ECO:0000259" key="2">
    <source>
        <dbReference type="SMART" id="SM00642"/>
    </source>
</evidence>
<organism evidence="3 4">
    <name type="scientific">Microlunatus aurantiacus</name>
    <dbReference type="NCBI Taxonomy" id="446786"/>
    <lineage>
        <taxon>Bacteria</taxon>
        <taxon>Bacillati</taxon>
        <taxon>Actinomycetota</taxon>
        <taxon>Actinomycetes</taxon>
        <taxon>Propionibacteriales</taxon>
        <taxon>Propionibacteriaceae</taxon>
        <taxon>Microlunatus</taxon>
    </lineage>
</organism>
<dbReference type="RefSeq" id="WP_344810670.1">
    <property type="nucleotide sequence ID" value="NZ_BAAAYX010000002.1"/>
</dbReference>
<keyword evidence="3" id="KW-0378">Hydrolase</keyword>
<dbReference type="CDD" id="cd11332">
    <property type="entry name" value="AmyAc_OligoGlu_TS"/>
    <property type="match status" value="1"/>
</dbReference>
<dbReference type="Pfam" id="PF00128">
    <property type="entry name" value="Alpha-amylase"/>
    <property type="match status" value="2"/>
</dbReference>
<dbReference type="EMBL" id="BAAAYX010000002">
    <property type="protein sequence ID" value="GAA3692454.1"/>
    <property type="molecule type" value="Genomic_DNA"/>
</dbReference>
<dbReference type="Gene3D" id="3.90.400.10">
    <property type="entry name" value="Oligo-1,6-glucosidase, Domain 2"/>
    <property type="match status" value="1"/>
</dbReference>
<dbReference type="PANTHER" id="PTHR10357:SF179">
    <property type="entry name" value="NEUTRAL AND BASIC AMINO ACID TRANSPORT PROTEIN RBAT"/>
    <property type="match status" value="1"/>
</dbReference>
<proteinExistence type="inferred from homology"/>
<dbReference type="InterPro" id="IPR006047">
    <property type="entry name" value="GH13_cat_dom"/>
</dbReference>
<name>A0ABP7CNZ7_9ACTN</name>
<evidence type="ECO:0000313" key="4">
    <source>
        <dbReference type="Proteomes" id="UP001500051"/>
    </source>
</evidence>
<dbReference type="InterPro" id="IPR045857">
    <property type="entry name" value="O16G_dom_2"/>
</dbReference>
<reference evidence="4" key="1">
    <citation type="journal article" date="2019" name="Int. J. Syst. Evol. Microbiol.">
        <title>The Global Catalogue of Microorganisms (GCM) 10K type strain sequencing project: providing services to taxonomists for standard genome sequencing and annotation.</title>
        <authorList>
            <consortium name="The Broad Institute Genomics Platform"/>
            <consortium name="The Broad Institute Genome Sequencing Center for Infectious Disease"/>
            <person name="Wu L."/>
            <person name="Ma J."/>
        </authorList>
    </citation>
    <scope>NUCLEOTIDE SEQUENCE [LARGE SCALE GENOMIC DNA]</scope>
    <source>
        <strain evidence="4">JCM 16548</strain>
    </source>
</reference>